<evidence type="ECO:0000313" key="2">
    <source>
        <dbReference type="EMBL" id="NEZ68016.1"/>
    </source>
</evidence>
<keyword evidence="1" id="KW-0812">Transmembrane</keyword>
<keyword evidence="1" id="KW-0472">Membrane</keyword>
<dbReference type="InterPro" id="IPR027417">
    <property type="entry name" value="P-loop_NTPase"/>
</dbReference>
<name>A0A6M0SI60_9CYAN</name>
<dbReference type="AlphaFoldDB" id="A0A6M0SI60"/>
<dbReference type="SUPFAM" id="SSF52540">
    <property type="entry name" value="P-loop containing nucleoside triphosphate hydrolases"/>
    <property type="match status" value="1"/>
</dbReference>
<dbReference type="EMBL" id="QZCE01000002">
    <property type="protein sequence ID" value="NEZ68016.1"/>
    <property type="molecule type" value="Genomic_DNA"/>
</dbReference>
<dbReference type="Proteomes" id="UP000473574">
    <property type="component" value="Unassembled WGS sequence"/>
</dbReference>
<protein>
    <submittedName>
        <fullName evidence="2">Uncharacterized protein</fullName>
    </submittedName>
</protein>
<keyword evidence="1" id="KW-1133">Transmembrane helix</keyword>
<dbReference type="Gene3D" id="3.40.50.300">
    <property type="entry name" value="P-loop containing nucleotide triphosphate hydrolases"/>
    <property type="match status" value="1"/>
</dbReference>
<proteinExistence type="predicted"/>
<organism evidence="2 3">
    <name type="scientific">Adonisia turfae CCMR0082</name>
    <dbReference type="NCBI Taxonomy" id="2304604"/>
    <lineage>
        <taxon>Bacteria</taxon>
        <taxon>Bacillati</taxon>
        <taxon>Cyanobacteriota</taxon>
        <taxon>Adonisia</taxon>
        <taxon>Adonisia turfae</taxon>
    </lineage>
</organism>
<gene>
    <name evidence="2" type="ORF">D0962_35690</name>
</gene>
<evidence type="ECO:0000256" key="1">
    <source>
        <dbReference type="SAM" id="Phobius"/>
    </source>
</evidence>
<sequence length="551" mass="62000">MRWSAAEALGRISFNAQSSLKSMPDIELNQIVNSLKTAVTIAKAKEDISSQQVEAIQVPLQALIREQESRRFKRIAKPTVSLVGTHLLFWLTLIALYPRYPWVQAMFFWNSWVRRIAGAGYVGPALAWIPFLRGKLFSPFKASLLADAELENFSPGAYFTASEVIAKGTESLQPLATAIPDIRGQIILEGASGLGKSMALRQRVRKSRRLVVYLPAQKCSQGVIEAIQAKLHGPAQDPDFLRNLIYSGALDICIDGLNEVTADTRAKITGFVESYFKGNIIMATQPLEWLPPSTSKTFVLQPLKQGQIAEFLISRQDYLPAQNKDQAPYPDLCKAYLERTFDPAQPADERLAVRSILSNPMDLTLVAQMLAHGQEPNLLGLQQQQYEIMAEDYQKAHLHRFPLAAFSEAVYQMRLSDEETIPPAQFLDELRCLERYKMVLSRQSVDLEGNPTQAWFFRHDKIMEFFIVQTFLGPGNSRPQEHMSDARFRGVYFLLANLLPFNAAMQLRESLIRYAADSQDHNVSDGFIKLLISREATTKATSPTQQEAQSQ</sequence>
<reference evidence="2 3" key="1">
    <citation type="journal article" date="2020" name="Microb. Ecol.">
        <title>Ecogenomics of the Marine Benthic Filamentous Cyanobacterium Adonisia.</title>
        <authorList>
            <person name="Walter J.M."/>
            <person name="Coutinho F.H."/>
            <person name="Leomil L."/>
            <person name="Hargreaves P.I."/>
            <person name="Campeao M.E."/>
            <person name="Vieira V.V."/>
            <person name="Silva B.S."/>
            <person name="Fistarol G.O."/>
            <person name="Salomon P.S."/>
            <person name="Sawabe T."/>
            <person name="Mino S."/>
            <person name="Hosokawa M."/>
            <person name="Miyashita H."/>
            <person name="Maruyama F."/>
            <person name="van Verk M.C."/>
            <person name="Dutilh B.E."/>
            <person name="Thompson C.C."/>
            <person name="Thompson F.L."/>
        </authorList>
    </citation>
    <scope>NUCLEOTIDE SEQUENCE [LARGE SCALE GENOMIC DNA]</scope>
    <source>
        <strain evidence="2 3">CCMR0082</strain>
    </source>
</reference>
<comment type="caution">
    <text evidence="2">The sequence shown here is derived from an EMBL/GenBank/DDBJ whole genome shotgun (WGS) entry which is preliminary data.</text>
</comment>
<evidence type="ECO:0000313" key="3">
    <source>
        <dbReference type="Proteomes" id="UP000473574"/>
    </source>
</evidence>
<accession>A0A6M0SI60</accession>
<feature type="transmembrane region" description="Helical" evidence="1">
    <location>
        <begin position="80"/>
        <end position="100"/>
    </location>
</feature>